<dbReference type="PANTHER" id="PTHR35201">
    <property type="entry name" value="TERPENE SYNTHASE"/>
    <property type="match status" value="1"/>
</dbReference>
<proteinExistence type="inferred from homology"/>
<evidence type="ECO:0000313" key="8">
    <source>
        <dbReference type="Proteomes" id="UP001281003"/>
    </source>
</evidence>
<evidence type="ECO:0000313" key="7">
    <source>
        <dbReference type="EMBL" id="KAK3398385.1"/>
    </source>
</evidence>
<comment type="similarity">
    <text evidence="2 4">Belongs to the terpene synthase family.</text>
</comment>
<dbReference type="GO" id="GO:0046872">
    <property type="term" value="F:metal ion binding"/>
    <property type="evidence" value="ECO:0007669"/>
    <property type="project" value="UniProtKB-KW"/>
</dbReference>
<dbReference type="InterPro" id="IPR034686">
    <property type="entry name" value="Terpene_cyclase-like_2"/>
</dbReference>
<feature type="compositionally biased region" description="Polar residues" evidence="6">
    <location>
        <begin position="7"/>
        <end position="18"/>
    </location>
</feature>
<dbReference type="GO" id="GO:0010333">
    <property type="term" value="F:terpene synthase activity"/>
    <property type="evidence" value="ECO:0007669"/>
    <property type="project" value="InterPro"/>
</dbReference>
<comment type="caution">
    <text evidence="7">The sequence shown here is derived from an EMBL/GenBank/DDBJ whole genome shotgun (WGS) entry which is preliminary data.</text>
</comment>
<evidence type="ECO:0000256" key="3">
    <source>
        <dbReference type="ARBA" id="ARBA00022842"/>
    </source>
</evidence>
<keyword evidence="4" id="KW-0479">Metal-binding</keyword>
<dbReference type="SFLD" id="SFLDG01020">
    <property type="entry name" value="Terpene_Cyclase_Like_2"/>
    <property type="match status" value="1"/>
</dbReference>
<evidence type="ECO:0000256" key="4">
    <source>
        <dbReference type="RuleBase" id="RU366034"/>
    </source>
</evidence>
<keyword evidence="5" id="KW-0175">Coiled coil</keyword>
<feature type="region of interest" description="Disordered" evidence="6">
    <location>
        <begin position="1"/>
        <end position="37"/>
    </location>
</feature>
<organism evidence="7 8">
    <name type="scientific">Sordaria brevicollis</name>
    <dbReference type="NCBI Taxonomy" id="83679"/>
    <lineage>
        <taxon>Eukaryota</taxon>
        <taxon>Fungi</taxon>
        <taxon>Dikarya</taxon>
        <taxon>Ascomycota</taxon>
        <taxon>Pezizomycotina</taxon>
        <taxon>Sordariomycetes</taxon>
        <taxon>Sordariomycetidae</taxon>
        <taxon>Sordariales</taxon>
        <taxon>Sordariaceae</taxon>
        <taxon>Sordaria</taxon>
    </lineage>
</organism>
<dbReference type="EC" id="4.2.3.-" evidence="4"/>
<dbReference type="EMBL" id="JAUTDP010000006">
    <property type="protein sequence ID" value="KAK3398385.1"/>
    <property type="molecule type" value="Genomic_DNA"/>
</dbReference>
<comment type="cofactor">
    <cofactor evidence="1 4">
        <name>Mg(2+)</name>
        <dbReference type="ChEBI" id="CHEBI:18420"/>
    </cofactor>
</comment>
<accession>A0AAE0PF63</accession>
<evidence type="ECO:0000256" key="6">
    <source>
        <dbReference type="SAM" id="MobiDB-lite"/>
    </source>
</evidence>
<keyword evidence="8" id="KW-1185">Reference proteome</keyword>
<dbReference type="SUPFAM" id="SSF48576">
    <property type="entry name" value="Terpenoid synthases"/>
    <property type="match status" value="1"/>
</dbReference>
<dbReference type="AlphaFoldDB" id="A0AAE0PF63"/>
<dbReference type="GO" id="GO:0008299">
    <property type="term" value="P:isoprenoid biosynthetic process"/>
    <property type="evidence" value="ECO:0007669"/>
    <property type="project" value="UniProtKB-ARBA"/>
</dbReference>
<protein>
    <recommendedName>
        <fullName evidence="4">Terpene synthase</fullName>
        <ecNumber evidence="4">4.2.3.-</ecNumber>
    </recommendedName>
</protein>
<sequence>MEKVTFHPQSPTPDSGYTTDEDGRTSAPWATQRQSLDRESLKSTENVAFSSLATEIRDNNKTLLISKNTTDICLKRGWPVHENRKQFMSPRMTERLASLRTDIEELLTRAFKHQPKTLQKVLDDDLPLFNHLWFPDVDDSQYDDLLTVSLYCTWLFVWDDLTDSSDTSTSTSTSFSLPDDDSDNEDGLLALATDFERACAWREKTIDLARDWIIGHGNNDDDVPLPDADIKGSALLFYEFGKRIRQNQNLSKAQRERIVLETVRFIKGSETEQAQRLAGYLPRTVEEYIGVRLCSGAVWPCFLLLEIFSHTPIPDWIFYSPEMRTIWKDGNFLIVVLNDILSFKKELATNSLINIIPVLYFSTGLAWDEVMPAIETSVEAAAERIDKATEKLTEMTRDNPELQEAVARFVDGVKVNVTGSIGYSMATKRYSSLSKSLNGNGDLVIQL</sequence>
<evidence type="ECO:0000256" key="1">
    <source>
        <dbReference type="ARBA" id="ARBA00001946"/>
    </source>
</evidence>
<dbReference type="InterPro" id="IPR008949">
    <property type="entry name" value="Isoprenoid_synthase_dom_sf"/>
</dbReference>
<keyword evidence="3 4" id="KW-0460">Magnesium</keyword>
<evidence type="ECO:0000256" key="2">
    <source>
        <dbReference type="ARBA" id="ARBA00006333"/>
    </source>
</evidence>
<feature type="coiled-coil region" evidence="5">
    <location>
        <begin position="378"/>
        <end position="405"/>
    </location>
</feature>
<gene>
    <name evidence="7" type="ORF">B0T20DRAFT_206958</name>
</gene>
<reference evidence="7" key="1">
    <citation type="journal article" date="2023" name="Mol. Phylogenet. Evol.">
        <title>Genome-scale phylogeny and comparative genomics of the fungal order Sordariales.</title>
        <authorList>
            <person name="Hensen N."/>
            <person name="Bonometti L."/>
            <person name="Westerberg I."/>
            <person name="Brannstrom I.O."/>
            <person name="Guillou S."/>
            <person name="Cros-Aarteil S."/>
            <person name="Calhoun S."/>
            <person name="Haridas S."/>
            <person name="Kuo A."/>
            <person name="Mondo S."/>
            <person name="Pangilinan J."/>
            <person name="Riley R."/>
            <person name="LaButti K."/>
            <person name="Andreopoulos B."/>
            <person name="Lipzen A."/>
            <person name="Chen C."/>
            <person name="Yan M."/>
            <person name="Daum C."/>
            <person name="Ng V."/>
            <person name="Clum A."/>
            <person name="Steindorff A."/>
            <person name="Ohm R.A."/>
            <person name="Martin F."/>
            <person name="Silar P."/>
            <person name="Natvig D.O."/>
            <person name="Lalanne C."/>
            <person name="Gautier V."/>
            <person name="Ament-Velasquez S.L."/>
            <person name="Kruys A."/>
            <person name="Hutchinson M.I."/>
            <person name="Powell A.J."/>
            <person name="Barry K."/>
            <person name="Miller A.N."/>
            <person name="Grigoriev I.V."/>
            <person name="Debuchy R."/>
            <person name="Gladieux P."/>
            <person name="Hiltunen Thoren M."/>
            <person name="Johannesson H."/>
        </authorList>
    </citation>
    <scope>NUCLEOTIDE SEQUENCE</scope>
    <source>
        <strain evidence="7">FGSC 1904</strain>
    </source>
</reference>
<name>A0AAE0PF63_SORBR</name>
<dbReference type="Pfam" id="PF19086">
    <property type="entry name" value="Terpene_syn_C_2"/>
    <property type="match status" value="1"/>
</dbReference>
<keyword evidence="4" id="KW-0456">Lyase</keyword>
<dbReference type="SFLD" id="SFLDS00005">
    <property type="entry name" value="Isoprenoid_Synthase_Type_I"/>
    <property type="match status" value="1"/>
</dbReference>
<dbReference type="Proteomes" id="UP001281003">
    <property type="component" value="Unassembled WGS sequence"/>
</dbReference>
<reference evidence="7" key="2">
    <citation type="submission" date="2023-07" db="EMBL/GenBank/DDBJ databases">
        <authorList>
            <consortium name="Lawrence Berkeley National Laboratory"/>
            <person name="Haridas S."/>
            <person name="Hensen N."/>
            <person name="Bonometti L."/>
            <person name="Westerberg I."/>
            <person name="Brannstrom I.O."/>
            <person name="Guillou S."/>
            <person name="Cros-Aarteil S."/>
            <person name="Calhoun S."/>
            <person name="Kuo A."/>
            <person name="Mondo S."/>
            <person name="Pangilinan J."/>
            <person name="Riley R."/>
            <person name="LaButti K."/>
            <person name="Andreopoulos B."/>
            <person name="Lipzen A."/>
            <person name="Chen C."/>
            <person name="Yanf M."/>
            <person name="Daum C."/>
            <person name="Ng V."/>
            <person name="Clum A."/>
            <person name="Steindorff A."/>
            <person name="Ohm R."/>
            <person name="Martin F."/>
            <person name="Silar P."/>
            <person name="Natvig D."/>
            <person name="Lalanne C."/>
            <person name="Gautier V."/>
            <person name="Ament-velasquez S.L."/>
            <person name="Kruys A."/>
            <person name="Hutchinson M.I."/>
            <person name="Powell A.J."/>
            <person name="Barry K."/>
            <person name="Miller A.N."/>
            <person name="Grigoriev I.V."/>
            <person name="Debuchy R."/>
            <person name="Gladieux P."/>
            <person name="Thoren M.H."/>
            <person name="Johannesson H."/>
        </authorList>
    </citation>
    <scope>NUCLEOTIDE SEQUENCE</scope>
    <source>
        <strain evidence="7">FGSC 1904</strain>
    </source>
</reference>
<dbReference type="Gene3D" id="1.10.600.10">
    <property type="entry name" value="Farnesyl Diphosphate Synthase"/>
    <property type="match status" value="1"/>
</dbReference>
<evidence type="ECO:0000256" key="5">
    <source>
        <dbReference type="SAM" id="Coils"/>
    </source>
</evidence>
<dbReference type="PANTHER" id="PTHR35201:SF4">
    <property type="entry name" value="BETA-PINACENE SYNTHASE-RELATED"/>
    <property type="match status" value="1"/>
</dbReference>